<dbReference type="Proteomes" id="UP000076532">
    <property type="component" value="Unassembled WGS sequence"/>
</dbReference>
<reference evidence="1 2" key="1">
    <citation type="journal article" date="2016" name="Mol. Biol. Evol.">
        <title>Comparative Genomics of Early-Diverging Mushroom-Forming Fungi Provides Insights into the Origins of Lignocellulose Decay Capabilities.</title>
        <authorList>
            <person name="Nagy L.G."/>
            <person name="Riley R."/>
            <person name="Tritt A."/>
            <person name="Adam C."/>
            <person name="Daum C."/>
            <person name="Floudas D."/>
            <person name="Sun H."/>
            <person name="Yadav J.S."/>
            <person name="Pangilinan J."/>
            <person name="Larsson K.H."/>
            <person name="Matsuura K."/>
            <person name="Barry K."/>
            <person name="Labutti K."/>
            <person name="Kuo R."/>
            <person name="Ohm R.A."/>
            <person name="Bhattacharya S.S."/>
            <person name="Shirouzu T."/>
            <person name="Yoshinaga Y."/>
            <person name="Martin F.M."/>
            <person name="Grigoriev I.V."/>
            <person name="Hibbett D.S."/>
        </authorList>
    </citation>
    <scope>NUCLEOTIDE SEQUENCE [LARGE SCALE GENOMIC DNA]</scope>
    <source>
        <strain evidence="1 2">CBS 109695</strain>
    </source>
</reference>
<keyword evidence="2" id="KW-1185">Reference proteome</keyword>
<protein>
    <submittedName>
        <fullName evidence="1">Uncharacterized protein</fullName>
    </submittedName>
</protein>
<name>A0A166FT28_9AGAM</name>
<evidence type="ECO:0000313" key="1">
    <source>
        <dbReference type="EMBL" id="KZP17132.1"/>
    </source>
</evidence>
<dbReference type="AlphaFoldDB" id="A0A166FT28"/>
<sequence length="120" mass="12954">MPLSIAKENIDEAIIDEVDFMNADWDVRDPQARRNLHASGRLRRACGLGMCVVFPSRTSPSSDTLIPVTTPSTCPPAHWLPDPGFGPAEAINFERCASSTRDDVNSSKDCLALSIALSAP</sequence>
<organism evidence="1 2">
    <name type="scientific">Athelia psychrophila</name>
    <dbReference type="NCBI Taxonomy" id="1759441"/>
    <lineage>
        <taxon>Eukaryota</taxon>
        <taxon>Fungi</taxon>
        <taxon>Dikarya</taxon>
        <taxon>Basidiomycota</taxon>
        <taxon>Agaricomycotina</taxon>
        <taxon>Agaricomycetes</taxon>
        <taxon>Agaricomycetidae</taxon>
        <taxon>Atheliales</taxon>
        <taxon>Atheliaceae</taxon>
        <taxon>Athelia</taxon>
    </lineage>
</organism>
<gene>
    <name evidence="1" type="ORF">FIBSPDRAFT_36115</name>
</gene>
<evidence type="ECO:0000313" key="2">
    <source>
        <dbReference type="Proteomes" id="UP000076532"/>
    </source>
</evidence>
<accession>A0A166FT28</accession>
<dbReference type="EMBL" id="KV417586">
    <property type="protein sequence ID" value="KZP17132.1"/>
    <property type="molecule type" value="Genomic_DNA"/>
</dbReference>
<proteinExistence type="predicted"/>